<feature type="compositionally biased region" description="Basic and acidic residues" evidence="1">
    <location>
        <begin position="566"/>
        <end position="578"/>
    </location>
</feature>
<keyword evidence="2" id="KW-1133">Transmembrane helix</keyword>
<proteinExistence type="predicted"/>
<reference evidence="3" key="1">
    <citation type="submission" date="2023-06" db="EMBL/GenBank/DDBJ databases">
        <title>Genome-scale phylogeny and comparative genomics of the fungal order Sordariales.</title>
        <authorList>
            <consortium name="Lawrence Berkeley National Laboratory"/>
            <person name="Hensen N."/>
            <person name="Bonometti L."/>
            <person name="Westerberg I."/>
            <person name="Brannstrom I.O."/>
            <person name="Guillou S."/>
            <person name="Cros-Aarteil S."/>
            <person name="Calhoun S."/>
            <person name="Haridas S."/>
            <person name="Kuo A."/>
            <person name="Mondo S."/>
            <person name="Pangilinan J."/>
            <person name="Riley R."/>
            <person name="LaButti K."/>
            <person name="Andreopoulos B."/>
            <person name="Lipzen A."/>
            <person name="Chen C."/>
            <person name="Yanf M."/>
            <person name="Daum C."/>
            <person name="Ng V."/>
            <person name="Clum A."/>
            <person name="Steindorff A."/>
            <person name="Ohm R."/>
            <person name="Martin F."/>
            <person name="Silar P."/>
            <person name="Natvig D."/>
            <person name="Lalanne C."/>
            <person name="Gautier V."/>
            <person name="Ament-velasquez S.L."/>
            <person name="Kruys A."/>
            <person name="Hutchinson M.I."/>
            <person name="Powell A.J."/>
            <person name="Barry K."/>
            <person name="Miller A.N."/>
            <person name="Grigoriev I.V."/>
            <person name="Debuchy R."/>
            <person name="Gladieux P."/>
            <person name="Thoren M.H."/>
            <person name="Johannesson H."/>
        </authorList>
    </citation>
    <scope>NUCLEOTIDE SEQUENCE</scope>
    <source>
        <strain evidence="3">SMH3187-1</strain>
    </source>
</reference>
<dbReference type="AlphaFoldDB" id="A0AA40EUI3"/>
<feature type="region of interest" description="Disordered" evidence="1">
    <location>
        <begin position="539"/>
        <end position="578"/>
    </location>
</feature>
<sequence length="578" mass="62861">MGISTAPQLRETYLIWKRFEMPIEGGTRDAIAVKSYVANQLNSAYTLMMTSMVMNLWCILFALAFYYMLERKKHHQISTSLWNKRASLSDSLLEMLQPSDKSHWKQWWVYPVVFIILFCWIAQTALSIIVPPYIIIGNAAPVNPAAVLAPRVPQPLAELARLSSAEAPMALRAAGSAQVASANTESKVYFGATPLGTHSNGDPISRVDYRYTVTGTDMGLQNYPTLRLEVVGACTTEYNWLLNSSNANGYTNDTYARFGDPRIGVTSLNLFDGPAPVAFFYNGPKPNGPPGNMTWAAFISSVDRLSYTAGSDPIYATGDNAGLGGTRHAVRPRRPVLSCWQTDTWWYDGRSSTILGLNSTALPGLDLSPGMQLILARYLGTPRIVSIGRLLGLSALLSSTTSIGNIFDAESSSAFSDLRRLVLAAYIATTNTLTDLTLYPDDAPGRGNGAANLAIDESGNVKPGVAEFVVWSPDITTLSVKAIIIIPVLSIVFWLLALGLLRWSPLKSVNALDATVLQQELDKHGAQLSKKGTWASSMYRGPRDVEAPEQAPLEGASGVKPLVTNEVKETSKTSREEP</sequence>
<protein>
    <submittedName>
        <fullName evidence="3">Uncharacterized protein</fullName>
    </submittedName>
</protein>
<name>A0AA40EUI3_9PEZI</name>
<feature type="transmembrane region" description="Helical" evidence="2">
    <location>
        <begin position="482"/>
        <end position="501"/>
    </location>
</feature>
<feature type="transmembrane region" description="Helical" evidence="2">
    <location>
        <begin position="107"/>
        <end position="134"/>
    </location>
</feature>
<comment type="caution">
    <text evidence="3">The sequence shown here is derived from an EMBL/GenBank/DDBJ whole genome shotgun (WGS) entry which is preliminary data.</text>
</comment>
<evidence type="ECO:0000256" key="2">
    <source>
        <dbReference type="SAM" id="Phobius"/>
    </source>
</evidence>
<dbReference type="EMBL" id="JAUKUD010000004">
    <property type="protein sequence ID" value="KAK0745730.1"/>
    <property type="molecule type" value="Genomic_DNA"/>
</dbReference>
<keyword evidence="4" id="KW-1185">Reference proteome</keyword>
<organism evidence="3 4">
    <name type="scientific">Schizothecium vesticola</name>
    <dbReference type="NCBI Taxonomy" id="314040"/>
    <lineage>
        <taxon>Eukaryota</taxon>
        <taxon>Fungi</taxon>
        <taxon>Dikarya</taxon>
        <taxon>Ascomycota</taxon>
        <taxon>Pezizomycotina</taxon>
        <taxon>Sordariomycetes</taxon>
        <taxon>Sordariomycetidae</taxon>
        <taxon>Sordariales</taxon>
        <taxon>Schizotheciaceae</taxon>
        <taxon>Schizothecium</taxon>
    </lineage>
</organism>
<evidence type="ECO:0000256" key="1">
    <source>
        <dbReference type="SAM" id="MobiDB-lite"/>
    </source>
</evidence>
<evidence type="ECO:0000313" key="4">
    <source>
        <dbReference type="Proteomes" id="UP001172155"/>
    </source>
</evidence>
<feature type="transmembrane region" description="Helical" evidence="2">
    <location>
        <begin position="44"/>
        <end position="69"/>
    </location>
</feature>
<gene>
    <name evidence="3" type="ORF">B0T18DRAFT_428829</name>
</gene>
<dbReference type="Proteomes" id="UP001172155">
    <property type="component" value="Unassembled WGS sequence"/>
</dbReference>
<evidence type="ECO:0000313" key="3">
    <source>
        <dbReference type="EMBL" id="KAK0745730.1"/>
    </source>
</evidence>
<keyword evidence="2" id="KW-0812">Transmembrane</keyword>
<accession>A0AA40EUI3</accession>
<keyword evidence="2" id="KW-0472">Membrane</keyword>